<proteinExistence type="predicted"/>
<dbReference type="InterPro" id="IPR013766">
    <property type="entry name" value="Thioredoxin_domain"/>
</dbReference>
<dbReference type="SUPFAM" id="SSF52833">
    <property type="entry name" value="Thioredoxin-like"/>
    <property type="match status" value="1"/>
</dbReference>
<feature type="chain" id="PRO_5004676964" description="Thioredoxin domain-containing protein" evidence="1">
    <location>
        <begin position="31"/>
        <end position="187"/>
    </location>
</feature>
<name>U6RRE6_9BACT</name>
<dbReference type="HOGENOM" id="CLU_042529_11_3_10"/>
<keyword evidence="1" id="KW-0732">Signal</keyword>
<dbReference type="PATRIC" id="fig|1121098.3.peg.592"/>
<dbReference type="Pfam" id="PF00578">
    <property type="entry name" value="AhpC-TSA"/>
    <property type="match status" value="1"/>
</dbReference>
<dbReference type="InterPro" id="IPR036249">
    <property type="entry name" value="Thioredoxin-like_sf"/>
</dbReference>
<reference evidence="3 4" key="1">
    <citation type="submission" date="2013-04" db="EMBL/GenBank/DDBJ databases">
        <title>The Genome Sequence of Bacteroides massiliensis DSM 17679.</title>
        <authorList>
            <consortium name="The Broad Institute Genomics Platform"/>
            <person name="Earl A."/>
            <person name="Ward D."/>
            <person name="Feldgarden M."/>
            <person name="Gevers D."/>
            <person name="Martens E."/>
            <person name="Fenner L."/>
            <person name="Roux V."/>
            <person name="Mallet M.N."/>
            <person name="Raoult D."/>
            <person name="Walker B."/>
            <person name="Young S."/>
            <person name="Zeng Q."/>
            <person name="Gargeya S."/>
            <person name="Fitzgerald M."/>
            <person name="Haas B."/>
            <person name="Abouelleil A."/>
            <person name="Allen A.W."/>
            <person name="Alvarado L."/>
            <person name="Arachchi H.M."/>
            <person name="Berlin A.M."/>
            <person name="Chapman S.B."/>
            <person name="Gainer-Dewar J."/>
            <person name="Goldberg J."/>
            <person name="Griggs A."/>
            <person name="Gujja S."/>
            <person name="Hansen M."/>
            <person name="Howarth C."/>
            <person name="Imamovic A."/>
            <person name="Ireland A."/>
            <person name="Larimer J."/>
            <person name="McCowan C."/>
            <person name="Murphy C."/>
            <person name="Pearson M."/>
            <person name="Poon T.W."/>
            <person name="Priest M."/>
            <person name="Roberts A."/>
            <person name="Saif S."/>
            <person name="Shea T."/>
            <person name="Sisk P."/>
            <person name="Sykes S."/>
            <person name="Wortman J."/>
            <person name="Nusbaum C."/>
            <person name="Birren B."/>
        </authorList>
    </citation>
    <scope>NUCLEOTIDE SEQUENCE [LARGE SCALE GENOMIC DNA]</scope>
    <source>
        <strain evidence="4">B84634 / Timone 84634 / DSM 17679 / JCM 13223</strain>
    </source>
</reference>
<dbReference type="PROSITE" id="PS51257">
    <property type="entry name" value="PROKAR_LIPOPROTEIN"/>
    <property type="match status" value="1"/>
</dbReference>
<keyword evidence="4" id="KW-1185">Reference proteome</keyword>
<evidence type="ECO:0000313" key="3">
    <source>
        <dbReference type="EMBL" id="EOA57813.1"/>
    </source>
</evidence>
<accession>U6RRE6</accession>
<feature type="signal peptide" evidence="1">
    <location>
        <begin position="1"/>
        <end position="30"/>
    </location>
</feature>
<dbReference type="EMBL" id="AQHY01000007">
    <property type="protein sequence ID" value="EOA57813.1"/>
    <property type="molecule type" value="Genomic_DNA"/>
</dbReference>
<dbReference type="STRING" id="1121098.HMPREF1534_00580"/>
<dbReference type="Gene3D" id="3.40.30.10">
    <property type="entry name" value="Glutaredoxin"/>
    <property type="match status" value="1"/>
</dbReference>
<dbReference type="PANTHER" id="PTHR42852">
    <property type="entry name" value="THIOL:DISULFIDE INTERCHANGE PROTEIN DSBE"/>
    <property type="match status" value="1"/>
</dbReference>
<dbReference type="GO" id="GO:0016491">
    <property type="term" value="F:oxidoreductase activity"/>
    <property type="evidence" value="ECO:0007669"/>
    <property type="project" value="InterPro"/>
</dbReference>
<protein>
    <recommendedName>
        <fullName evidence="2">Thioredoxin domain-containing protein</fullName>
    </recommendedName>
</protein>
<dbReference type="eggNOG" id="COG0526">
    <property type="taxonomic scope" value="Bacteria"/>
</dbReference>
<dbReference type="PANTHER" id="PTHR42852:SF17">
    <property type="entry name" value="THIOREDOXIN-LIKE PROTEIN HI_1115"/>
    <property type="match status" value="1"/>
</dbReference>
<organism evidence="3 4">
    <name type="scientific">Phocaeicola massiliensis B84634 = Timone 84634 = DSM 17679 = JCM 13223</name>
    <dbReference type="NCBI Taxonomy" id="1121098"/>
    <lineage>
        <taxon>Bacteria</taxon>
        <taxon>Pseudomonadati</taxon>
        <taxon>Bacteroidota</taxon>
        <taxon>Bacteroidia</taxon>
        <taxon>Bacteroidales</taxon>
        <taxon>Bacteroidaceae</taxon>
        <taxon>Phocaeicola</taxon>
    </lineage>
</organism>
<dbReference type="InterPro" id="IPR000866">
    <property type="entry name" value="AhpC/TSA"/>
</dbReference>
<evidence type="ECO:0000259" key="2">
    <source>
        <dbReference type="PROSITE" id="PS51352"/>
    </source>
</evidence>
<feature type="domain" description="Thioredoxin" evidence="2">
    <location>
        <begin position="48"/>
        <end position="186"/>
    </location>
</feature>
<dbReference type="CDD" id="cd02966">
    <property type="entry name" value="TlpA_like_family"/>
    <property type="match status" value="1"/>
</dbReference>
<dbReference type="Proteomes" id="UP000017831">
    <property type="component" value="Unassembled WGS sequence"/>
</dbReference>
<comment type="caution">
    <text evidence="3">The sequence shown here is derived from an EMBL/GenBank/DDBJ whole genome shotgun (WGS) entry which is preliminary data.</text>
</comment>
<gene>
    <name evidence="3" type="ORF">HMPREF1534_00580</name>
</gene>
<evidence type="ECO:0000313" key="4">
    <source>
        <dbReference type="Proteomes" id="UP000017831"/>
    </source>
</evidence>
<dbReference type="PROSITE" id="PS51352">
    <property type="entry name" value="THIOREDOXIN_2"/>
    <property type="match status" value="1"/>
</dbReference>
<sequence>MKNLLSLQKRKSMKKLINSVFFIALCSCMAMVSCISDGDDSDTGSIELVAGDKLPAFSVTMNDGRVVTHESLRGKVSFIVFFNTGCKDCRRELPVIQQIYEHHPHMPLIAISRAEDAASVAGYWQEQHFTFPYAAQEDRTVYHLFAKSGIPRIYVVDAELTIRSVFTDNPLAGYDELEAAINDASSR</sequence>
<dbReference type="GO" id="GO:0016209">
    <property type="term" value="F:antioxidant activity"/>
    <property type="evidence" value="ECO:0007669"/>
    <property type="project" value="InterPro"/>
</dbReference>
<dbReference type="AlphaFoldDB" id="U6RRE6"/>
<evidence type="ECO:0000256" key="1">
    <source>
        <dbReference type="SAM" id="SignalP"/>
    </source>
</evidence>
<dbReference type="InterPro" id="IPR050553">
    <property type="entry name" value="Thioredoxin_ResA/DsbE_sf"/>
</dbReference>